<name>W4HGG1_9RHOB</name>
<keyword evidence="2" id="KW-1185">Reference proteome</keyword>
<organism evidence="1 2">
    <name type="scientific">Roseivivax marinus</name>
    <dbReference type="NCBI Taxonomy" id="1379903"/>
    <lineage>
        <taxon>Bacteria</taxon>
        <taxon>Pseudomonadati</taxon>
        <taxon>Pseudomonadota</taxon>
        <taxon>Alphaproteobacteria</taxon>
        <taxon>Rhodobacterales</taxon>
        <taxon>Roseobacteraceae</taxon>
        <taxon>Roseivivax</taxon>
    </lineage>
</organism>
<sequence>MKLSVAEDLHIDLWCATGRDPRELLPREVWSADMLVLAAPFQGATTVIKHHAPHPHAMPHPESELAPVYANDFSDVILKYRPARWLYGHMHHPVDFRIGGCQIQNVSVGYPAQEDLVRSHPQGRGTCSICRR</sequence>
<protein>
    <submittedName>
        <fullName evidence="1">Metallophosphoesterase</fullName>
    </submittedName>
</protein>
<dbReference type="Proteomes" id="UP000019063">
    <property type="component" value="Unassembled WGS sequence"/>
</dbReference>
<reference evidence="1 2" key="1">
    <citation type="journal article" date="2014" name="Antonie Van Leeuwenhoek">
        <title>Roseivivax atlanticus sp. nov., isolated from surface seawater of the Atlantic Ocean.</title>
        <authorList>
            <person name="Li G."/>
            <person name="Lai Q."/>
            <person name="Liu X."/>
            <person name="Sun F."/>
            <person name="Shao Z."/>
        </authorList>
    </citation>
    <scope>NUCLEOTIDE SEQUENCE [LARGE SCALE GENOMIC DNA]</scope>
    <source>
        <strain evidence="1 2">22II-s10s</strain>
    </source>
</reference>
<gene>
    <name evidence="1" type="ORF">ATO8_18070</name>
</gene>
<dbReference type="AlphaFoldDB" id="W4HGG1"/>
<evidence type="ECO:0000313" key="2">
    <source>
        <dbReference type="Proteomes" id="UP000019063"/>
    </source>
</evidence>
<dbReference type="EMBL" id="AQQW01000014">
    <property type="protein sequence ID" value="ETW11236.1"/>
    <property type="molecule type" value="Genomic_DNA"/>
</dbReference>
<accession>W4HGG1</accession>
<dbReference type="eggNOG" id="COG1409">
    <property type="taxonomic scope" value="Bacteria"/>
</dbReference>
<dbReference type="STRING" id="1379903.ATO8_18070"/>
<comment type="caution">
    <text evidence="1">The sequence shown here is derived from an EMBL/GenBank/DDBJ whole genome shotgun (WGS) entry which is preliminary data.</text>
</comment>
<evidence type="ECO:0000313" key="1">
    <source>
        <dbReference type="EMBL" id="ETW11236.1"/>
    </source>
</evidence>
<dbReference type="InterPro" id="IPR029052">
    <property type="entry name" value="Metallo-depent_PP-like"/>
</dbReference>
<dbReference type="SUPFAM" id="SSF56300">
    <property type="entry name" value="Metallo-dependent phosphatases"/>
    <property type="match status" value="1"/>
</dbReference>
<proteinExistence type="predicted"/>
<dbReference type="RefSeq" id="WP_043846600.1">
    <property type="nucleotide sequence ID" value="NZ_AQQW01000014.1"/>
</dbReference>